<dbReference type="EMBL" id="JAXCGZ010018914">
    <property type="protein sequence ID" value="KAK7067152.1"/>
    <property type="molecule type" value="Genomic_DNA"/>
</dbReference>
<gene>
    <name evidence="2" type="ORF">SK128_015423</name>
</gene>
<protein>
    <submittedName>
        <fullName evidence="2">Uncharacterized protein</fullName>
    </submittedName>
</protein>
<sequence length="94" mass="10306">MCQINPAPEEGSGFGHDLHISDRTGSDMELMTCPGPHDPANYTNCCYGPEEDDNNEGSGAHDPRENMPRCCPPPAFYIDDRMRSFLSIADSRSG</sequence>
<feature type="region of interest" description="Disordered" evidence="1">
    <location>
        <begin position="49"/>
        <end position="69"/>
    </location>
</feature>
<accession>A0AAN8WJ56</accession>
<dbReference type="Proteomes" id="UP001381693">
    <property type="component" value="Unassembled WGS sequence"/>
</dbReference>
<dbReference type="AlphaFoldDB" id="A0AAN8WJ56"/>
<feature type="region of interest" description="Disordered" evidence="1">
    <location>
        <begin position="1"/>
        <end position="21"/>
    </location>
</feature>
<name>A0AAN8WJ56_HALRR</name>
<evidence type="ECO:0000256" key="1">
    <source>
        <dbReference type="SAM" id="MobiDB-lite"/>
    </source>
</evidence>
<reference evidence="2 3" key="1">
    <citation type="submission" date="2023-11" db="EMBL/GenBank/DDBJ databases">
        <title>Halocaridina rubra genome assembly.</title>
        <authorList>
            <person name="Smith C."/>
        </authorList>
    </citation>
    <scope>NUCLEOTIDE SEQUENCE [LARGE SCALE GENOMIC DNA]</scope>
    <source>
        <strain evidence="2">EP-1</strain>
        <tissue evidence="2">Whole</tissue>
    </source>
</reference>
<proteinExistence type="predicted"/>
<keyword evidence="3" id="KW-1185">Reference proteome</keyword>
<evidence type="ECO:0000313" key="2">
    <source>
        <dbReference type="EMBL" id="KAK7067152.1"/>
    </source>
</evidence>
<evidence type="ECO:0000313" key="3">
    <source>
        <dbReference type="Proteomes" id="UP001381693"/>
    </source>
</evidence>
<organism evidence="2 3">
    <name type="scientific">Halocaridina rubra</name>
    <name type="common">Hawaiian red shrimp</name>
    <dbReference type="NCBI Taxonomy" id="373956"/>
    <lineage>
        <taxon>Eukaryota</taxon>
        <taxon>Metazoa</taxon>
        <taxon>Ecdysozoa</taxon>
        <taxon>Arthropoda</taxon>
        <taxon>Crustacea</taxon>
        <taxon>Multicrustacea</taxon>
        <taxon>Malacostraca</taxon>
        <taxon>Eumalacostraca</taxon>
        <taxon>Eucarida</taxon>
        <taxon>Decapoda</taxon>
        <taxon>Pleocyemata</taxon>
        <taxon>Caridea</taxon>
        <taxon>Atyoidea</taxon>
        <taxon>Atyidae</taxon>
        <taxon>Halocaridina</taxon>
    </lineage>
</organism>
<comment type="caution">
    <text evidence="2">The sequence shown here is derived from an EMBL/GenBank/DDBJ whole genome shotgun (WGS) entry which is preliminary data.</text>
</comment>